<evidence type="ECO:0000256" key="2">
    <source>
        <dbReference type="ARBA" id="ARBA00022475"/>
    </source>
</evidence>
<gene>
    <name evidence="8" type="primary">LOC115624899</name>
</gene>
<evidence type="ECO:0000256" key="4">
    <source>
        <dbReference type="ARBA" id="ARBA00022989"/>
    </source>
</evidence>
<evidence type="ECO:0000313" key="8">
    <source>
        <dbReference type="RefSeq" id="XP_030375608.1"/>
    </source>
</evidence>
<comment type="similarity">
    <text evidence="6">Belongs to the insect chemoreceptor superfamily. Gustatory receptor (GR) family.</text>
</comment>
<keyword evidence="2 6" id="KW-1003">Cell membrane</keyword>
<accession>A0A6J2TKD6</accession>
<feature type="transmembrane region" description="Helical" evidence="6">
    <location>
        <begin position="297"/>
        <end position="317"/>
    </location>
</feature>
<feature type="transmembrane region" description="Helical" evidence="6">
    <location>
        <begin position="264"/>
        <end position="285"/>
    </location>
</feature>
<dbReference type="GO" id="GO:0050909">
    <property type="term" value="P:sensory perception of taste"/>
    <property type="evidence" value="ECO:0007669"/>
    <property type="project" value="InterPro"/>
</dbReference>
<comment type="subcellular location">
    <subcellularLocation>
        <location evidence="1 6">Cell membrane</location>
        <topology evidence="1 6">Multi-pass membrane protein</topology>
    </subcellularLocation>
</comment>
<keyword evidence="5 6" id="KW-0472">Membrane</keyword>
<evidence type="ECO:0000256" key="1">
    <source>
        <dbReference type="ARBA" id="ARBA00004651"/>
    </source>
</evidence>
<dbReference type="GO" id="GO:0007165">
    <property type="term" value="P:signal transduction"/>
    <property type="evidence" value="ECO:0007669"/>
    <property type="project" value="UniProtKB-KW"/>
</dbReference>
<evidence type="ECO:0000256" key="3">
    <source>
        <dbReference type="ARBA" id="ARBA00022692"/>
    </source>
</evidence>
<dbReference type="GO" id="GO:0005886">
    <property type="term" value="C:plasma membrane"/>
    <property type="evidence" value="ECO:0007669"/>
    <property type="project" value="UniProtKB-SubCell"/>
</dbReference>
<dbReference type="RefSeq" id="XP_030375608.1">
    <property type="nucleotide sequence ID" value="XM_030519748.1"/>
</dbReference>
<name>A0A6J2TKD6_DROLE</name>
<feature type="transmembrane region" description="Helical" evidence="6">
    <location>
        <begin position="71"/>
        <end position="95"/>
    </location>
</feature>
<keyword evidence="3 6" id="KW-0812">Transmembrane</keyword>
<feature type="transmembrane region" description="Helical" evidence="6">
    <location>
        <begin position="171"/>
        <end position="204"/>
    </location>
</feature>
<comment type="caution">
    <text evidence="6">Lacks conserved residue(s) required for the propagation of feature annotation.</text>
</comment>
<dbReference type="InterPro" id="IPR013604">
    <property type="entry name" value="7TM_chemorcpt"/>
</dbReference>
<organism evidence="7 8">
    <name type="scientific">Drosophila lebanonensis</name>
    <name type="common">Fruit fly</name>
    <name type="synonym">Scaptodrosophila lebanonensis</name>
    <dbReference type="NCBI Taxonomy" id="7225"/>
    <lineage>
        <taxon>Eukaryota</taxon>
        <taxon>Metazoa</taxon>
        <taxon>Ecdysozoa</taxon>
        <taxon>Arthropoda</taxon>
        <taxon>Hexapoda</taxon>
        <taxon>Insecta</taxon>
        <taxon>Pterygota</taxon>
        <taxon>Neoptera</taxon>
        <taxon>Endopterygota</taxon>
        <taxon>Diptera</taxon>
        <taxon>Brachycera</taxon>
        <taxon>Muscomorpha</taxon>
        <taxon>Ephydroidea</taxon>
        <taxon>Drosophilidae</taxon>
        <taxon>Scaptodrosophila</taxon>
    </lineage>
</organism>
<keyword evidence="6 8" id="KW-0675">Receptor</keyword>
<keyword evidence="4 6" id="KW-1133">Transmembrane helix</keyword>
<reference evidence="8" key="1">
    <citation type="submission" date="2025-08" db="UniProtKB">
        <authorList>
            <consortium name="RefSeq"/>
        </authorList>
    </citation>
    <scope>IDENTIFICATION</scope>
    <source>
        <strain evidence="8">11010-0011.00</strain>
        <tissue evidence="8">Whole body</tissue>
    </source>
</reference>
<protein>
    <recommendedName>
        <fullName evidence="6">Gustatory receptor</fullName>
    </recommendedName>
</protein>
<dbReference type="Proteomes" id="UP000504634">
    <property type="component" value="Unplaced"/>
</dbReference>
<dbReference type="OrthoDB" id="8070166at2759"/>
<proteinExistence type="inferred from homology"/>
<keyword evidence="7" id="KW-1185">Reference proteome</keyword>
<sequence length="415" mass="48490">MDLSMRVYLTFHRAIGLGSLYYDAQRKRFLLRHSRSQVYCLLLDVAYLVVMPYVVSLLVDTFYRCEVLDMFAIVFNVTALAKMLAVVLLLLGAWFRRRPIQFIANGLQSLLERYWQRLDADCTQMSLLRRRCLWMMSLISARFVVLALQLFGQGSAIHCVARGVAEPSPFYVTSALFLLLMELMISCADFSIYMAAACSNTLLAMMRQEAQELVQDSQALRQKRFSYHVIWERQLLVAWCGLWQRCLRLSAIMEVIVQSFQWQLLIDLFNSYVSGIAIFFRLMVYASDGSAFKLSKFFVYVFLCISTFAEIMLRFFIFDINRRHWEYLEHHFVQFWLHLPEVDKSAPGTVLSRRLEFSVLMLGRNLQTQPQRIRRLQIAGLFDMSMETGFSMYSSMFMNVIILCQIALKKYIEDG</sequence>
<evidence type="ECO:0000256" key="6">
    <source>
        <dbReference type="RuleBase" id="RU363108"/>
    </source>
</evidence>
<comment type="function">
    <text evidence="6">Gustatory receptor which mediates acceptance or avoidance behavior, depending on its substrates.</text>
</comment>
<feature type="transmembrane region" description="Helical" evidence="6">
    <location>
        <begin position="36"/>
        <end position="59"/>
    </location>
</feature>
<dbReference type="Pfam" id="PF08395">
    <property type="entry name" value="7tm_7"/>
    <property type="match status" value="1"/>
</dbReference>
<dbReference type="GeneID" id="115624899"/>
<dbReference type="AlphaFoldDB" id="A0A6J2TKD6"/>
<keyword evidence="6" id="KW-0807">Transducer</keyword>
<evidence type="ECO:0000256" key="5">
    <source>
        <dbReference type="ARBA" id="ARBA00023136"/>
    </source>
</evidence>
<dbReference type="CTD" id="37501"/>
<feature type="transmembrane region" description="Helical" evidence="6">
    <location>
        <begin position="133"/>
        <end position="151"/>
    </location>
</feature>
<evidence type="ECO:0000313" key="7">
    <source>
        <dbReference type="Proteomes" id="UP000504634"/>
    </source>
</evidence>